<dbReference type="GO" id="GO:0016746">
    <property type="term" value="F:acyltransferase activity"/>
    <property type="evidence" value="ECO:0007669"/>
    <property type="project" value="UniProtKB-KW"/>
</dbReference>
<dbReference type="PANTHER" id="PTHR34069">
    <property type="entry name" value="3-OXOACYL-[ACYL-CARRIER-PROTEIN] SYNTHASE 3"/>
    <property type="match status" value="1"/>
</dbReference>
<dbReference type="GO" id="GO:0044550">
    <property type="term" value="P:secondary metabolite biosynthetic process"/>
    <property type="evidence" value="ECO:0007669"/>
    <property type="project" value="TreeGrafter"/>
</dbReference>
<evidence type="ECO:0000313" key="5">
    <source>
        <dbReference type="Proteomes" id="UP000198937"/>
    </source>
</evidence>
<dbReference type="OrthoDB" id="2636646at2"/>
<dbReference type="Proteomes" id="UP000198937">
    <property type="component" value="Unassembled WGS sequence"/>
</dbReference>
<organism evidence="4 5">
    <name type="scientific">Micromonospora yangpuensis</name>
    <dbReference type="NCBI Taxonomy" id="683228"/>
    <lineage>
        <taxon>Bacteria</taxon>
        <taxon>Bacillati</taxon>
        <taxon>Actinomycetota</taxon>
        <taxon>Actinomycetes</taxon>
        <taxon>Micromonosporales</taxon>
        <taxon>Micromonosporaceae</taxon>
        <taxon>Micromonospora</taxon>
    </lineage>
</organism>
<dbReference type="RefSeq" id="WP_091435942.1">
    <property type="nucleotide sequence ID" value="NZ_BMMJ01000004.1"/>
</dbReference>
<evidence type="ECO:0000256" key="1">
    <source>
        <dbReference type="ARBA" id="ARBA00022679"/>
    </source>
</evidence>
<proteinExistence type="predicted"/>
<dbReference type="SUPFAM" id="SSF53901">
    <property type="entry name" value="Thiolase-like"/>
    <property type="match status" value="1"/>
</dbReference>
<keyword evidence="1" id="KW-0808">Transferase</keyword>
<dbReference type="Gene3D" id="3.40.47.10">
    <property type="match status" value="2"/>
</dbReference>
<dbReference type="InterPro" id="IPR013747">
    <property type="entry name" value="ACP_syn_III_C"/>
</dbReference>
<evidence type="ECO:0000313" key="4">
    <source>
        <dbReference type="EMBL" id="SCL52641.1"/>
    </source>
</evidence>
<evidence type="ECO:0000259" key="3">
    <source>
        <dbReference type="Pfam" id="PF08541"/>
    </source>
</evidence>
<dbReference type="Pfam" id="PF08541">
    <property type="entry name" value="ACP_syn_III_C"/>
    <property type="match status" value="1"/>
</dbReference>
<dbReference type="STRING" id="683228.GA0070617_2138"/>
<sequence>MESAAATTVQAVQTYAPERSVTVEEVAGGLGLNRHQTRLFRRVHGQRLLREDPELPLLDLITPAARAVLRDVDDPDRIRYLIFAHTIQSVAPSYLDVAMLAARELGLRRAAAFALTQQNCATGLAAVDVAGELLRADDEPGALALVLTGEKTFSRIAQLVENTSIMGEAAAACLVGLAGAGLRVRSYVVRTYGQHADIFRPSPASRTEFSDTYVPRLVEVIHECLAEAGVAMADIELIVPHNVNVSSWLRALPDLGIDRKQVYLDNVERYGHCFCSDPFVNLATLRAEQRLIPGGRYLLTSVGLGATYAAMVVENS</sequence>
<evidence type="ECO:0000256" key="2">
    <source>
        <dbReference type="ARBA" id="ARBA00023315"/>
    </source>
</evidence>
<dbReference type="AlphaFoldDB" id="A0A1C6UFB9"/>
<keyword evidence="2" id="KW-0012">Acyltransferase</keyword>
<reference evidence="4 5" key="1">
    <citation type="submission" date="2016-06" db="EMBL/GenBank/DDBJ databases">
        <authorList>
            <person name="Kjaerup R.B."/>
            <person name="Dalgaard T.S."/>
            <person name="Juul-Madsen H.R."/>
        </authorList>
    </citation>
    <scope>NUCLEOTIDE SEQUENCE [LARGE SCALE GENOMIC DNA]</scope>
    <source>
        <strain evidence="4 5">DSM 45577</strain>
    </source>
</reference>
<dbReference type="EMBL" id="FMIA01000002">
    <property type="protein sequence ID" value="SCL52641.1"/>
    <property type="molecule type" value="Genomic_DNA"/>
</dbReference>
<feature type="domain" description="Beta-ketoacyl-[acyl-carrier-protein] synthase III C-terminal" evidence="3">
    <location>
        <begin position="225"/>
        <end position="314"/>
    </location>
</feature>
<accession>A0A1C6UFB9</accession>
<dbReference type="PANTHER" id="PTHR34069:SF2">
    <property type="entry name" value="BETA-KETOACYL-[ACYL-CARRIER-PROTEIN] SYNTHASE III"/>
    <property type="match status" value="1"/>
</dbReference>
<protein>
    <submittedName>
        <fullName evidence="4">3-oxoacyl-[acyl-carrier-protein] synthase-3</fullName>
    </submittedName>
</protein>
<dbReference type="InterPro" id="IPR016039">
    <property type="entry name" value="Thiolase-like"/>
</dbReference>
<keyword evidence="5" id="KW-1185">Reference proteome</keyword>
<gene>
    <name evidence="4" type="ORF">GA0070617_2138</name>
</gene>
<name>A0A1C6UFB9_9ACTN</name>